<name>A0A0F9KG87_9ZZZZ</name>
<proteinExistence type="predicted"/>
<organism evidence="1">
    <name type="scientific">marine sediment metagenome</name>
    <dbReference type="NCBI Taxonomy" id="412755"/>
    <lineage>
        <taxon>unclassified sequences</taxon>
        <taxon>metagenomes</taxon>
        <taxon>ecological metagenomes</taxon>
    </lineage>
</organism>
<reference evidence="1" key="1">
    <citation type="journal article" date="2015" name="Nature">
        <title>Complex archaea that bridge the gap between prokaryotes and eukaryotes.</title>
        <authorList>
            <person name="Spang A."/>
            <person name="Saw J.H."/>
            <person name="Jorgensen S.L."/>
            <person name="Zaremba-Niedzwiedzka K."/>
            <person name="Martijn J."/>
            <person name="Lind A.E."/>
            <person name="van Eijk R."/>
            <person name="Schleper C."/>
            <person name="Guy L."/>
            <person name="Ettema T.J."/>
        </authorList>
    </citation>
    <scope>NUCLEOTIDE SEQUENCE</scope>
</reference>
<accession>A0A0F9KG87</accession>
<dbReference type="AlphaFoldDB" id="A0A0F9KG87"/>
<protein>
    <submittedName>
        <fullName evidence="1">Uncharacterized protein</fullName>
    </submittedName>
</protein>
<evidence type="ECO:0000313" key="1">
    <source>
        <dbReference type="EMBL" id="KKM21138.1"/>
    </source>
</evidence>
<gene>
    <name evidence="1" type="ORF">LCGC14_1638440</name>
</gene>
<dbReference type="EMBL" id="LAZR01013616">
    <property type="protein sequence ID" value="KKM21138.1"/>
    <property type="molecule type" value="Genomic_DNA"/>
</dbReference>
<comment type="caution">
    <text evidence="1">The sequence shown here is derived from an EMBL/GenBank/DDBJ whole genome shotgun (WGS) entry which is preliminary data.</text>
</comment>
<sequence length="142" mass="16802">MTDWLKLHEEKKTERNELNARRDVDDRLVTSFKYIMQDVKDTRIKDIVNVTMNRLRVFKAYVEASLNKADEKVVAESDDEKIDTAEIEELIKASFLSANYRLIRRGEWRLEPYFDQQACMRGEAADLVLFQMQPERRVSQPS</sequence>